<evidence type="ECO:0000256" key="4">
    <source>
        <dbReference type="ARBA" id="ARBA00022833"/>
    </source>
</evidence>
<comment type="caution">
    <text evidence="8">The sequence shown here is derived from an EMBL/GenBank/DDBJ whole genome shotgun (WGS) entry which is preliminary data.</text>
</comment>
<comment type="similarity">
    <text evidence="6">Belongs to the UPF0758 family.</text>
</comment>
<dbReference type="Pfam" id="PF20582">
    <property type="entry name" value="UPF0758_N"/>
    <property type="match status" value="1"/>
</dbReference>
<gene>
    <name evidence="8" type="ORF">E5352_17500</name>
</gene>
<dbReference type="NCBIfam" id="NF000642">
    <property type="entry name" value="PRK00024.1"/>
    <property type="match status" value="1"/>
</dbReference>
<evidence type="ECO:0000313" key="9">
    <source>
        <dbReference type="Proteomes" id="UP000306631"/>
    </source>
</evidence>
<dbReference type="GO" id="GO:0006508">
    <property type="term" value="P:proteolysis"/>
    <property type="evidence" value="ECO:0007669"/>
    <property type="project" value="UniProtKB-KW"/>
</dbReference>
<dbReference type="GO" id="GO:0008237">
    <property type="term" value="F:metallopeptidase activity"/>
    <property type="evidence" value="ECO:0007669"/>
    <property type="project" value="UniProtKB-KW"/>
</dbReference>
<sequence length="232" mass="25187">MAIKDWLEQDRPREKLLTRGPAALSDSELLALFIGKGPKGSNAVESARLLLDVHGPLRRLMDLDANTLKKLPALGPASACRLIAALELASRHLLAQLERGDSLCDPASAGRYFQHRLRSRPHEVFAVLFLDTRNRTVAYEELFSGTIDAAAVYPREVVRRALLHNAAAVIVAHNHPSGHAEPSSADQLITAELQQALGVVGVRLLDHVVVGDGPPVSMAERGWITSGRRRGS</sequence>
<dbReference type="Gene3D" id="3.40.140.10">
    <property type="entry name" value="Cytidine Deaminase, domain 2"/>
    <property type="match status" value="1"/>
</dbReference>
<organism evidence="8 9">
    <name type="scientific">Stenotrophomonas maltophilia</name>
    <name type="common">Pseudomonas maltophilia</name>
    <name type="synonym">Xanthomonas maltophilia</name>
    <dbReference type="NCBI Taxonomy" id="40324"/>
    <lineage>
        <taxon>Bacteria</taxon>
        <taxon>Pseudomonadati</taxon>
        <taxon>Pseudomonadota</taxon>
        <taxon>Gammaproteobacteria</taxon>
        <taxon>Lysobacterales</taxon>
        <taxon>Lysobacteraceae</taxon>
        <taxon>Stenotrophomonas</taxon>
        <taxon>Stenotrophomonas maltophilia group</taxon>
    </lineage>
</organism>
<dbReference type="EMBL" id="SRYW01000020">
    <property type="protein sequence ID" value="TGY32042.1"/>
    <property type="molecule type" value="Genomic_DNA"/>
</dbReference>
<evidence type="ECO:0000256" key="2">
    <source>
        <dbReference type="ARBA" id="ARBA00022723"/>
    </source>
</evidence>
<evidence type="ECO:0000259" key="7">
    <source>
        <dbReference type="PROSITE" id="PS50249"/>
    </source>
</evidence>
<dbReference type="RefSeq" id="WP_037591786.1">
    <property type="nucleotide sequence ID" value="NZ_SRYW01000020.1"/>
</dbReference>
<dbReference type="NCBIfam" id="TIGR00608">
    <property type="entry name" value="radc"/>
    <property type="match status" value="1"/>
</dbReference>
<dbReference type="PROSITE" id="PS50249">
    <property type="entry name" value="MPN"/>
    <property type="match status" value="1"/>
</dbReference>
<keyword evidence="3" id="KW-0378">Hydrolase</keyword>
<dbReference type="InterPro" id="IPR001405">
    <property type="entry name" value="UPF0758"/>
</dbReference>
<dbReference type="PANTHER" id="PTHR30471">
    <property type="entry name" value="DNA REPAIR PROTEIN RADC"/>
    <property type="match status" value="1"/>
</dbReference>
<dbReference type="SUPFAM" id="SSF102712">
    <property type="entry name" value="JAB1/MPN domain"/>
    <property type="match status" value="1"/>
</dbReference>
<dbReference type="InterPro" id="IPR046778">
    <property type="entry name" value="UPF0758_N"/>
</dbReference>
<dbReference type="AlphaFoldDB" id="A0A4S2CUG8"/>
<dbReference type="Pfam" id="PF04002">
    <property type="entry name" value="RadC"/>
    <property type="match status" value="1"/>
</dbReference>
<keyword evidence="5" id="KW-0482">Metalloprotease</keyword>
<dbReference type="InterPro" id="IPR037518">
    <property type="entry name" value="MPN"/>
</dbReference>
<reference evidence="8 9" key="1">
    <citation type="submission" date="2019-04" db="EMBL/GenBank/DDBJ databases">
        <title>Microbes associate with the intestines of laboratory mice.</title>
        <authorList>
            <person name="Navarre W."/>
            <person name="Wong E."/>
            <person name="Huang K."/>
            <person name="Tropini C."/>
            <person name="Ng K."/>
            <person name="Yu B."/>
        </authorList>
    </citation>
    <scope>NUCLEOTIDE SEQUENCE [LARGE SCALE GENOMIC DNA]</scope>
    <source>
        <strain evidence="8 9">NM62_B4-13</strain>
    </source>
</reference>
<evidence type="ECO:0000256" key="6">
    <source>
        <dbReference type="RuleBase" id="RU003797"/>
    </source>
</evidence>
<feature type="domain" description="MPN" evidence="7">
    <location>
        <begin position="102"/>
        <end position="224"/>
    </location>
</feature>
<dbReference type="InterPro" id="IPR020891">
    <property type="entry name" value="UPF0758_CS"/>
</dbReference>
<evidence type="ECO:0000256" key="5">
    <source>
        <dbReference type="ARBA" id="ARBA00023049"/>
    </source>
</evidence>
<keyword evidence="4" id="KW-0862">Zinc</keyword>
<name>A0A4S2CUG8_STEMA</name>
<keyword evidence="2" id="KW-0479">Metal-binding</keyword>
<proteinExistence type="inferred from homology"/>
<dbReference type="GO" id="GO:0046872">
    <property type="term" value="F:metal ion binding"/>
    <property type="evidence" value="ECO:0007669"/>
    <property type="project" value="UniProtKB-KW"/>
</dbReference>
<accession>A0A4S2CUG8</accession>
<dbReference type="Proteomes" id="UP000306631">
    <property type="component" value="Unassembled WGS sequence"/>
</dbReference>
<keyword evidence="1" id="KW-0645">Protease</keyword>
<evidence type="ECO:0000256" key="3">
    <source>
        <dbReference type="ARBA" id="ARBA00022801"/>
    </source>
</evidence>
<dbReference type="CDD" id="cd08071">
    <property type="entry name" value="MPN_DUF2466"/>
    <property type="match status" value="1"/>
</dbReference>
<evidence type="ECO:0000313" key="8">
    <source>
        <dbReference type="EMBL" id="TGY32042.1"/>
    </source>
</evidence>
<dbReference type="OrthoDB" id="9804482at2"/>
<dbReference type="PROSITE" id="PS01302">
    <property type="entry name" value="UPF0758"/>
    <property type="match status" value="1"/>
</dbReference>
<dbReference type="InterPro" id="IPR025657">
    <property type="entry name" value="RadC_JAB"/>
</dbReference>
<protein>
    <submittedName>
        <fullName evidence="8">JAB domain-containing protein</fullName>
    </submittedName>
</protein>
<dbReference type="PANTHER" id="PTHR30471:SF3">
    <property type="entry name" value="UPF0758 PROTEIN YEES-RELATED"/>
    <property type="match status" value="1"/>
</dbReference>
<evidence type="ECO:0000256" key="1">
    <source>
        <dbReference type="ARBA" id="ARBA00022670"/>
    </source>
</evidence>